<reference evidence="1 2" key="1">
    <citation type="journal article" date="2019" name="Commun. Biol.">
        <title>The bagworm genome reveals a unique fibroin gene that provides high tensile strength.</title>
        <authorList>
            <person name="Kono N."/>
            <person name="Nakamura H."/>
            <person name="Ohtoshi R."/>
            <person name="Tomita M."/>
            <person name="Numata K."/>
            <person name="Arakawa K."/>
        </authorList>
    </citation>
    <scope>NUCLEOTIDE SEQUENCE [LARGE SCALE GENOMIC DNA]</scope>
</reference>
<sequence length="140" mass="15263">MNSAYYLAEKCDEFVYQDPWGGISLMFAANHSSKVLMPNNTYVSIVINAGTTITSAPDQQGRVQVFQSKIRSCNALVTPMGLRVSMGGDDYLLSDASPARLLFDNALKKGRSLRAREHINPPVVDLVSDPHWAGVGGFKS</sequence>
<gene>
    <name evidence="1" type="ORF">EVAR_57889_1</name>
</gene>
<dbReference type="Proteomes" id="UP000299102">
    <property type="component" value="Unassembled WGS sequence"/>
</dbReference>
<name>A0A4C1YS20_EUMVA</name>
<proteinExistence type="predicted"/>
<dbReference type="AlphaFoldDB" id="A0A4C1YS20"/>
<protein>
    <submittedName>
        <fullName evidence="1">Uncharacterized protein</fullName>
    </submittedName>
</protein>
<comment type="caution">
    <text evidence="1">The sequence shown here is derived from an EMBL/GenBank/DDBJ whole genome shotgun (WGS) entry which is preliminary data.</text>
</comment>
<dbReference type="EMBL" id="BGZK01001393">
    <property type="protein sequence ID" value="GBP78938.1"/>
    <property type="molecule type" value="Genomic_DNA"/>
</dbReference>
<dbReference type="OrthoDB" id="16520at2759"/>
<organism evidence="1 2">
    <name type="scientific">Eumeta variegata</name>
    <name type="common">Bagworm moth</name>
    <name type="synonym">Eumeta japonica</name>
    <dbReference type="NCBI Taxonomy" id="151549"/>
    <lineage>
        <taxon>Eukaryota</taxon>
        <taxon>Metazoa</taxon>
        <taxon>Ecdysozoa</taxon>
        <taxon>Arthropoda</taxon>
        <taxon>Hexapoda</taxon>
        <taxon>Insecta</taxon>
        <taxon>Pterygota</taxon>
        <taxon>Neoptera</taxon>
        <taxon>Endopterygota</taxon>
        <taxon>Lepidoptera</taxon>
        <taxon>Glossata</taxon>
        <taxon>Ditrysia</taxon>
        <taxon>Tineoidea</taxon>
        <taxon>Psychidae</taxon>
        <taxon>Oiketicinae</taxon>
        <taxon>Eumeta</taxon>
    </lineage>
</organism>
<evidence type="ECO:0000313" key="2">
    <source>
        <dbReference type="Proteomes" id="UP000299102"/>
    </source>
</evidence>
<evidence type="ECO:0000313" key="1">
    <source>
        <dbReference type="EMBL" id="GBP78938.1"/>
    </source>
</evidence>
<keyword evidence="2" id="KW-1185">Reference proteome</keyword>
<accession>A0A4C1YS20</accession>